<dbReference type="Pfam" id="PF03060">
    <property type="entry name" value="NMO"/>
    <property type="match status" value="1"/>
</dbReference>
<dbReference type="InterPro" id="IPR013785">
    <property type="entry name" value="Aldolase_TIM"/>
</dbReference>
<proteinExistence type="predicted"/>
<protein>
    <submittedName>
        <fullName evidence="4">Enoyl-ACP reductase [FMN]</fullName>
        <ecNumber evidence="4">1.3.1.9</ecNumber>
    </submittedName>
</protein>
<evidence type="ECO:0000313" key="5">
    <source>
        <dbReference type="Proteomes" id="UP000037660"/>
    </source>
</evidence>
<gene>
    <name evidence="4" type="ORF">ISF6_2992</name>
</gene>
<evidence type="ECO:0000256" key="3">
    <source>
        <dbReference type="ARBA" id="ARBA00023002"/>
    </source>
</evidence>
<dbReference type="CDD" id="cd04730">
    <property type="entry name" value="NPD_like"/>
    <property type="match status" value="1"/>
</dbReference>
<evidence type="ECO:0000256" key="1">
    <source>
        <dbReference type="ARBA" id="ARBA00022630"/>
    </source>
</evidence>
<sequence>MKTRMTEMFGLDVPIFAFSHCRDVVVEATRAGGMGVLGTTRVTPEQLEMELKWIDDHTDGRPYALDLALPQKMGEVHMLHERETTLPPEHVAFVDRILRDAGIPELPAHEREQLAEYASGYRLTAQGGMELIEVALRHPQIKLVVSALGIAPKEMIDLLHAKGLKVGALIGSAKHAKNQVDAGIDVLIAQGMEAGAHSGSITSMVLWPQIVDAAAPVPVLAAGGIGRGRQMAAALALGCEGVWCGSIWLGTRESELSPDMKERFFAAGSEDAIQRRVFTGKQCRMLRSAFTDAWDAPGAPTPLPMPQQGLLVTEARARIERARRKEYMGYYVGQIVGDMKEETSTKGVIYDMLTEYSDAVEKLQQQMEAE</sequence>
<keyword evidence="5" id="KW-1185">Reference proteome</keyword>
<keyword evidence="2" id="KW-0288">FMN</keyword>
<dbReference type="InterPro" id="IPR004136">
    <property type="entry name" value="NMO"/>
</dbReference>
<organism evidence="4 5">
    <name type="scientific">Piscinibacter sakaiensis</name>
    <name type="common">Ideonella sakaiensis</name>
    <dbReference type="NCBI Taxonomy" id="1547922"/>
    <lineage>
        <taxon>Bacteria</taxon>
        <taxon>Pseudomonadati</taxon>
        <taxon>Pseudomonadota</taxon>
        <taxon>Betaproteobacteria</taxon>
        <taxon>Burkholderiales</taxon>
        <taxon>Sphaerotilaceae</taxon>
        <taxon>Piscinibacter</taxon>
    </lineage>
</organism>
<dbReference type="GO" id="GO:0018580">
    <property type="term" value="F:nitronate monooxygenase activity"/>
    <property type="evidence" value="ECO:0007669"/>
    <property type="project" value="InterPro"/>
</dbReference>
<dbReference type="Proteomes" id="UP000037660">
    <property type="component" value="Unassembled WGS sequence"/>
</dbReference>
<reference evidence="4 5" key="2">
    <citation type="journal article" date="2016" name="Science">
        <title>A bacterium that degrades and assimilates poly(ethylene terephthalate).</title>
        <authorList>
            <person name="Yoshida S."/>
            <person name="Hiraga K."/>
            <person name="Takehana T."/>
            <person name="Taniguchi I."/>
            <person name="Yamaji H."/>
            <person name="Maeda Y."/>
            <person name="Toyohara K."/>
            <person name="Miyamoto K."/>
            <person name="Kimura Y."/>
            <person name="Oda K."/>
        </authorList>
    </citation>
    <scope>NUCLEOTIDE SEQUENCE [LARGE SCALE GENOMIC DNA]</scope>
    <source>
        <strain evidence="5">NBRC 110686 / TISTR 2288 / 201-F6</strain>
    </source>
</reference>
<keyword evidence="1" id="KW-0285">Flavoprotein</keyword>
<evidence type="ECO:0000313" key="4">
    <source>
        <dbReference type="EMBL" id="GAP37137.1"/>
    </source>
</evidence>
<name>A0A0K8P396_PISS1</name>
<dbReference type="EC" id="1.3.1.9" evidence="4"/>
<dbReference type="AlphaFoldDB" id="A0A0K8P396"/>
<dbReference type="STRING" id="1547922.ISF6_2992"/>
<dbReference type="EMBL" id="BBYR01000043">
    <property type="protein sequence ID" value="GAP37137.1"/>
    <property type="molecule type" value="Genomic_DNA"/>
</dbReference>
<keyword evidence="3 4" id="KW-0560">Oxidoreductase</keyword>
<dbReference type="OrthoDB" id="9778912at2"/>
<dbReference type="GO" id="GO:0004318">
    <property type="term" value="F:enoyl-[acyl-carrier-protein] reductase (NADH) activity"/>
    <property type="evidence" value="ECO:0007669"/>
    <property type="project" value="UniProtKB-EC"/>
</dbReference>
<dbReference type="Gene3D" id="3.20.20.70">
    <property type="entry name" value="Aldolase class I"/>
    <property type="match status" value="1"/>
</dbReference>
<dbReference type="RefSeq" id="WP_054021090.1">
    <property type="nucleotide sequence ID" value="NZ_BBYR01000043.1"/>
</dbReference>
<dbReference type="SUPFAM" id="SSF51412">
    <property type="entry name" value="Inosine monophosphate dehydrogenase (IMPDH)"/>
    <property type="match status" value="1"/>
</dbReference>
<accession>A0A0K8P396</accession>
<reference evidence="5" key="1">
    <citation type="submission" date="2015-07" db="EMBL/GenBank/DDBJ databases">
        <title>Discovery of a poly(ethylene terephthalate assimilation.</title>
        <authorList>
            <person name="Yoshida S."/>
            <person name="Hiraga K."/>
            <person name="Takehana T."/>
            <person name="Taniguchi I."/>
            <person name="Yamaji H."/>
            <person name="Maeda Y."/>
            <person name="Toyohara K."/>
            <person name="Miyamoto K."/>
            <person name="Kimura Y."/>
            <person name="Oda K."/>
        </authorList>
    </citation>
    <scope>NUCLEOTIDE SEQUENCE [LARGE SCALE GENOMIC DNA]</scope>
    <source>
        <strain evidence="5">NBRC 110686 / TISTR 2288 / 201-F6</strain>
    </source>
</reference>
<dbReference type="PANTHER" id="PTHR32332">
    <property type="entry name" value="2-NITROPROPANE DIOXYGENASE"/>
    <property type="match status" value="1"/>
</dbReference>
<evidence type="ECO:0000256" key="2">
    <source>
        <dbReference type="ARBA" id="ARBA00022643"/>
    </source>
</evidence>
<comment type="caution">
    <text evidence="4">The sequence shown here is derived from an EMBL/GenBank/DDBJ whole genome shotgun (WGS) entry which is preliminary data.</text>
</comment>
<dbReference type="PANTHER" id="PTHR32332:SF38">
    <property type="entry name" value="MONOOXYGENASE RV1533-RELATED"/>
    <property type="match status" value="1"/>
</dbReference>